<evidence type="ECO:0000313" key="6">
    <source>
        <dbReference type="EMBL" id="RAJ80041.1"/>
    </source>
</evidence>
<keyword evidence="3 4" id="KW-0472">Membrane</keyword>
<comment type="caution">
    <text evidence="6">The sequence shown here is derived from an EMBL/GenBank/DDBJ whole genome shotgun (WGS) entry which is preliminary data.</text>
</comment>
<dbReference type="PANTHER" id="PTHR42910:SF1">
    <property type="entry name" value="MAJOR FACILITATOR SUPERFAMILY (MFS) PROFILE DOMAIN-CONTAINING PROTEIN"/>
    <property type="match status" value="1"/>
</dbReference>
<proteinExistence type="predicted"/>
<feature type="transmembrane region" description="Helical" evidence="4">
    <location>
        <begin position="339"/>
        <end position="361"/>
    </location>
</feature>
<reference evidence="6 7" key="1">
    <citation type="submission" date="2018-06" db="EMBL/GenBank/DDBJ databases">
        <title>Genomic Encyclopedia of Archaeal and Bacterial Type Strains, Phase II (KMG-II): from individual species to whole genera.</title>
        <authorList>
            <person name="Goeker M."/>
        </authorList>
    </citation>
    <scope>NUCLEOTIDE SEQUENCE [LARGE SCALE GENOMIC DNA]</scope>
    <source>
        <strain evidence="6 7">DSM 29821</strain>
    </source>
</reference>
<evidence type="ECO:0000256" key="3">
    <source>
        <dbReference type="ARBA" id="ARBA00023136"/>
    </source>
</evidence>
<feature type="transmembrane region" description="Helical" evidence="4">
    <location>
        <begin position="215"/>
        <end position="238"/>
    </location>
</feature>
<feature type="transmembrane region" description="Helical" evidence="4">
    <location>
        <begin position="138"/>
        <end position="156"/>
    </location>
</feature>
<dbReference type="OrthoDB" id="9815356at2"/>
<dbReference type="RefSeq" id="WP_111593068.1">
    <property type="nucleotide sequence ID" value="NZ_QLMA01000005.1"/>
</dbReference>
<evidence type="ECO:0000256" key="1">
    <source>
        <dbReference type="ARBA" id="ARBA00022692"/>
    </source>
</evidence>
<dbReference type="InterPro" id="IPR020846">
    <property type="entry name" value="MFS_dom"/>
</dbReference>
<feature type="transmembrane region" description="Helical" evidence="4">
    <location>
        <begin position="9"/>
        <end position="28"/>
    </location>
</feature>
<evidence type="ECO:0000256" key="4">
    <source>
        <dbReference type="SAM" id="Phobius"/>
    </source>
</evidence>
<dbReference type="Gene3D" id="1.20.1250.20">
    <property type="entry name" value="MFS general substrate transporter like domains"/>
    <property type="match status" value="1"/>
</dbReference>
<dbReference type="PANTHER" id="PTHR42910">
    <property type="entry name" value="TRANSPORTER SCO4007-RELATED"/>
    <property type="match status" value="1"/>
</dbReference>
<dbReference type="EMBL" id="QLMA01000005">
    <property type="protein sequence ID" value="RAJ80041.1"/>
    <property type="molecule type" value="Genomic_DNA"/>
</dbReference>
<dbReference type="InterPro" id="IPR011701">
    <property type="entry name" value="MFS"/>
</dbReference>
<feature type="transmembrane region" description="Helical" evidence="4">
    <location>
        <begin position="302"/>
        <end position="327"/>
    </location>
</feature>
<dbReference type="Proteomes" id="UP000249819">
    <property type="component" value="Unassembled WGS sequence"/>
</dbReference>
<dbReference type="InterPro" id="IPR036259">
    <property type="entry name" value="MFS_trans_sf"/>
</dbReference>
<dbReference type="PROSITE" id="PS50850">
    <property type="entry name" value="MFS"/>
    <property type="match status" value="1"/>
</dbReference>
<sequence length="398" mass="43116">MELALERKAAWGIPVMAASAGIIVANLYYNQPILHNIAQSIHASESSIGKMSMMAQLGYGLGMLFLVPLGDKMNRKNLIISTCILLAVTLLLTATAHSANALLALSFFTGLFSTPAQIILPMAAALGKENRGKTVGKVYSGILTGILGSRVLSGIITSYWGWQYVFVISAVLVVFAILLLSVYLPEVPPKFKGNYFKLLGSTLGLIKEYRILRQAAILGAFTFGVFCSFWTTLTFHLSTAPLNYSTASIGLFGLVAIGGALVAPVFGKIADRGNVFRGLYLSVAMMAGSILLLKMFPFSATALIAGIFFLDIGVQATQITNFTRIYALNEHAHSRLNTVYMTTYFIGAAIGTGFGLMSWKMGGWNMATWQMLIWSLIALMIVFISQRNSRNNTSIIPE</sequence>
<feature type="transmembrane region" description="Helical" evidence="4">
    <location>
        <begin position="278"/>
        <end position="296"/>
    </location>
</feature>
<feature type="transmembrane region" description="Helical" evidence="4">
    <location>
        <begin position="48"/>
        <end position="66"/>
    </location>
</feature>
<keyword evidence="1 4" id="KW-0812">Transmembrane</keyword>
<feature type="transmembrane region" description="Helical" evidence="4">
    <location>
        <begin position="244"/>
        <end position="266"/>
    </location>
</feature>
<accession>A0A327VVL5</accession>
<dbReference type="CDD" id="cd17324">
    <property type="entry name" value="MFS_NepI_like"/>
    <property type="match status" value="1"/>
</dbReference>
<feature type="transmembrane region" description="Helical" evidence="4">
    <location>
        <begin position="162"/>
        <end position="184"/>
    </location>
</feature>
<protein>
    <submittedName>
        <fullName evidence="6">Putative MFS family arabinose efflux permease</fullName>
    </submittedName>
</protein>
<evidence type="ECO:0000256" key="2">
    <source>
        <dbReference type="ARBA" id="ARBA00022989"/>
    </source>
</evidence>
<keyword evidence="2 4" id="KW-1133">Transmembrane helix</keyword>
<feature type="transmembrane region" description="Helical" evidence="4">
    <location>
        <begin position="78"/>
        <end position="96"/>
    </location>
</feature>
<dbReference type="SUPFAM" id="SSF103473">
    <property type="entry name" value="MFS general substrate transporter"/>
    <property type="match status" value="1"/>
</dbReference>
<dbReference type="GO" id="GO:0022857">
    <property type="term" value="F:transmembrane transporter activity"/>
    <property type="evidence" value="ECO:0007669"/>
    <property type="project" value="InterPro"/>
</dbReference>
<gene>
    <name evidence="6" type="ORF">CLV59_105148</name>
</gene>
<keyword evidence="7" id="KW-1185">Reference proteome</keyword>
<evidence type="ECO:0000259" key="5">
    <source>
        <dbReference type="PROSITE" id="PS50850"/>
    </source>
</evidence>
<dbReference type="AlphaFoldDB" id="A0A327VVL5"/>
<organism evidence="6 7">
    <name type="scientific">Chitinophaga dinghuensis</name>
    <dbReference type="NCBI Taxonomy" id="1539050"/>
    <lineage>
        <taxon>Bacteria</taxon>
        <taxon>Pseudomonadati</taxon>
        <taxon>Bacteroidota</taxon>
        <taxon>Chitinophagia</taxon>
        <taxon>Chitinophagales</taxon>
        <taxon>Chitinophagaceae</taxon>
        <taxon>Chitinophaga</taxon>
    </lineage>
</organism>
<evidence type="ECO:0000313" key="7">
    <source>
        <dbReference type="Proteomes" id="UP000249819"/>
    </source>
</evidence>
<feature type="transmembrane region" description="Helical" evidence="4">
    <location>
        <begin position="102"/>
        <end position="126"/>
    </location>
</feature>
<feature type="transmembrane region" description="Helical" evidence="4">
    <location>
        <begin position="367"/>
        <end position="384"/>
    </location>
</feature>
<feature type="domain" description="Major facilitator superfamily (MFS) profile" evidence="5">
    <location>
        <begin position="5"/>
        <end position="390"/>
    </location>
</feature>
<name>A0A327VVL5_9BACT</name>
<dbReference type="Pfam" id="PF07690">
    <property type="entry name" value="MFS_1"/>
    <property type="match status" value="1"/>
</dbReference>